<dbReference type="EMBL" id="JACHID010000005">
    <property type="protein sequence ID" value="MBB5021800.1"/>
    <property type="molecule type" value="Genomic_DNA"/>
</dbReference>
<keyword evidence="1" id="KW-0472">Membrane</keyword>
<comment type="caution">
    <text evidence="2">The sequence shown here is derived from an EMBL/GenBank/DDBJ whole genome shotgun (WGS) entry which is preliminary data.</text>
</comment>
<evidence type="ECO:0000256" key="1">
    <source>
        <dbReference type="SAM" id="Phobius"/>
    </source>
</evidence>
<dbReference type="AlphaFoldDB" id="A0A7W7Y495"/>
<accession>A0A7W7Y495</accession>
<proteinExistence type="predicted"/>
<keyword evidence="1" id="KW-0812">Transmembrane</keyword>
<sequence length="216" mass="22901">MAMFDTHLAIGTTLSGALAAVVATTSTVTTGMALGLVVAGAVGSVLPDLDSPTSRPTRVTYSLLSMTLALLFCVEVAGGVPLWSMPVIYASIFLSSRMLLARIFEAFSTHRGMVHSLPAAVLAALLVVNGAHFGLAVDITLSWWLGIFVLWGFLVHLLLDEVYAVNIAGVRFKRSFGSAVKLWGQMVPTVLCYAAVLVLWLLAPAVPKEILAMAGW</sequence>
<feature type="transmembrane region" description="Helical" evidence="1">
    <location>
        <begin position="141"/>
        <end position="159"/>
    </location>
</feature>
<dbReference type="Pfam" id="PF04307">
    <property type="entry name" value="YdjM"/>
    <property type="match status" value="1"/>
</dbReference>
<protein>
    <recommendedName>
        <fullName evidence="4">Membrane-bound metal-dependent hydrolase</fullName>
    </recommendedName>
</protein>
<feature type="transmembrane region" description="Helical" evidence="1">
    <location>
        <begin position="29"/>
        <end position="47"/>
    </location>
</feature>
<gene>
    <name evidence="2" type="ORF">HNR37_001113</name>
</gene>
<dbReference type="RefSeq" id="WP_183731158.1">
    <property type="nucleotide sequence ID" value="NZ_JACHID010000005.1"/>
</dbReference>
<dbReference type="InterPro" id="IPR007404">
    <property type="entry name" value="YdjM-like"/>
</dbReference>
<keyword evidence="3" id="KW-1185">Reference proteome</keyword>
<reference evidence="2 3" key="1">
    <citation type="submission" date="2020-08" db="EMBL/GenBank/DDBJ databases">
        <title>Genomic Encyclopedia of Type Strains, Phase IV (KMG-IV): sequencing the most valuable type-strain genomes for metagenomic binning, comparative biology and taxonomic classification.</title>
        <authorList>
            <person name="Goeker M."/>
        </authorList>
    </citation>
    <scope>NUCLEOTIDE SEQUENCE [LARGE SCALE GENOMIC DNA]</scope>
    <source>
        <strain evidence="2 3">DSM 22071</strain>
    </source>
</reference>
<name>A0A7W7Y495_9BACT</name>
<evidence type="ECO:0000313" key="2">
    <source>
        <dbReference type="EMBL" id="MBB5021800.1"/>
    </source>
</evidence>
<evidence type="ECO:0000313" key="3">
    <source>
        <dbReference type="Proteomes" id="UP000528322"/>
    </source>
</evidence>
<evidence type="ECO:0008006" key="4">
    <source>
        <dbReference type="Google" id="ProtNLM"/>
    </source>
</evidence>
<keyword evidence="1" id="KW-1133">Transmembrane helix</keyword>
<organism evidence="2 3">
    <name type="scientific">Desulfurispira natronophila</name>
    <dbReference type="NCBI Taxonomy" id="682562"/>
    <lineage>
        <taxon>Bacteria</taxon>
        <taxon>Pseudomonadati</taxon>
        <taxon>Chrysiogenota</taxon>
        <taxon>Chrysiogenia</taxon>
        <taxon>Chrysiogenales</taxon>
        <taxon>Chrysiogenaceae</taxon>
        <taxon>Desulfurispira</taxon>
    </lineage>
</organism>
<feature type="transmembrane region" description="Helical" evidence="1">
    <location>
        <begin position="116"/>
        <end position="135"/>
    </location>
</feature>
<dbReference type="Proteomes" id="UP000528322">
    <property type="component" value="Unassembled WGS sequence"/>
</dbReference>
<feature type="transmembrane region" description="Helical" evidence="1">
    <location>
        <begin position="180"/>
        <end position="203"/>
    </location>
</feature>